<evidence type="ECO:0000259" key="2">
    <source>
        <dbReference type="Pfam" id="PF00586"/>
    </source>
</evidence>
<evidence type="ECO:0000313" key="5">
    <source>
        <dbReference type="Proteomes" id="UP001626537"/>
    </source>
</evidence>
<dbReference type="InterPro" id="IPR016188">
    <property type="entry name" value="PurM-like_N"/>
</dbReference>
<organism evidence="4 5">
    <name type="scientific">Congregibacter variabilis</name>
    <dbReference type="NCBI Taxonomy" id="3081200"/>
    <lineage>
        <taxon>Bacteria</taxon>
        <taxon>Pseudomonadati</taxon>
        <taxon>Pseudomonadota</taxon>
        <taxon>Gammaproteobacteria</taxon>
        <taxon>Cellvibrionales</taxon>
        <taxon>Halieaceae</taxon>
        <taxon>Congregibacter</taxon>
    </lineage>
</organism>
<evidence type="ECO:0000259" key="3">
    <source>
        <dbReference type="Pfam" id="PF02769"/>
    </source>
</evidence>
<dbReference type="NCBIfam" id="TIGR02124">
    <property type="entry name" value="hypE"/>
    <property type="match status" value="1"/>
</dbReference>
<dbReference type="PANTHER" id="PTHR30303:SF0">
    <property type="entry name" value="CARBAMOYL DEHYDRATASE HYPE"/>
    <property type="match status" value="1"/>
</dbReference>
<dbReference type="Gene3D" id="3.30.1330.10">
    <property type="entry name" value="PurM-like, N-terminal domain"/>
    <property type="match status" value="1"/>
</dbReference>
<dbReference type="SUPFAM" id="SSF55326">
    <property type="entry name" value="PurM N-terminal domain-like"/>
    <property type="match status" value="1"/>
</dbReference>
<gene>
    <name evidence="4" type="primary">hypE</name>
    <name evidence="4" type="ORF">R0135_15295</name>
</gene>
<reference evidence="4 5" key="1">
    <citation type="submission" date="2023-10" db="EMBL/GenBank/DDBJ databases">
        <title>Two novel species belonging to the OM43/NOR5 clade.</title>
        <authorList>
            <person name="Park M."/>
        </authorList>
    </citation>
    <scope>NUCLEOTIDE SEQUENCE [LARGE SCALE GENOMIC DNA]</scope>
    <source>
        <strain evidence="4 5">IMCC43200</strain>
    </source>
</reference>
<dbReference type="InterPro" id="IPR036921">
    <property type="entry name" value="PurM-like_N_sf"/>
</dbReference>
<sequence>MSECAFPFAKYPLVTLAHGAGGRFTQQLIRDVFSAAMPDIRAEHDGADLLFPQESAPELVFTTDSYVVSPLRFPGGDIGQLAVTGTCNDLAVCGAQPAYLSCGWIIEEGFSTESLYSIAQSMGNAAQELGVQIVTGDTKVVERGHGDGVYLNVSGIGIRRTASHPELIQPGDLVVVSGDLGRHGTCILTQREDLRLQAPIESDCMQLWPQIERLLPLGDALHCMRDLTRGGLATALAELSETAALQIDVFRDRVPVSSPVASVCELFGLDALYVANEGRMVIFVDPASENQLLEALGPEAKTIGSVGPGEGVIAHSDLGGSQILDLLSGEQLPRIC</sequence>
<dbReference type="Gene3D" id="3.90.650.10">
    <property type="entry name" value="PurM-like C-terminal domain"/>
    <property type="match status" value="1"/>
</dbReference>
<proteinExistence type="inferred from homology"/>
<keyword evidence="5" id="KW-1185">Reference proteome</keyword>
<dbReference type="Proteomes" id="UP001626537">
    <property type="component" value="Chromosome"/>
</dbReference>
<dbReference type="Pfam" id="PF00586">
    <property type="entry name" value="AIRS"/>
    <property type="match status" value="1"/>
</dbReference>
<dbReference type="InterPro" id="IPR010918">
    <property type="entry name" value="PurM-like_C_dom"/>
</dbReference>
<dbReference type="EMBL" id="CP136864">
    <property type="protein sequence ID" value="WOJ93134.1"/>
    <property type="molecule type" value="Genomic_DNA"/>
</dbReference>
<dbReference type="PIRSF" id="PIRSF005644">
    <property type="entry name" value="Hdrgns_mtr_HypE"/>
    <property type="match status" value="1"/>
</dbReference>
<dbReference type="RefSeq" id="WP_407347792.1">
    <property type="nucleotide sequence ID" value="NZ_CP136864.1"/>
</dbReference>
<dbReference type="InterPro" id="IPR011854">
    <property type="entry name" value="HypE"/>
</dbReference>
<comment type="similarity">
    <text evidence="1">Belongs to the HypE family.</text>
</comment>
<dbReference type="PANTHER" id="PTHR30303">
    <property type="entry name" value="HYDROGENASE ISOENZYMES FORMATION PROTEIN HYPE"/>
    <property type="match status" value="1"/>
</dbReference>
<feature type="domain" description="PurM-like N-terminal" evidence="2">
    <location>
        <begin position="58"/>
        <end position="158"/>
    </location>
</feature>
<evidence type="ECO:0000313" key="4">
    <source>
        <dbReference type="EMBL" id="WOJ93134.1"/>
    </source>
</evidence>
<evidence type="ECO:0000256" key="1">
    <source>
        <dbReference type="ARBA" id="ARBA00006243"/>
    </source>
</evidence>
<dbReference type="SUPFAM" id="SSF56042">
    <property type="entry name" value="PurM C-terminal domain-like"/>
    <property type="match status" value="1"/>
</dbReference>
<accession>A0ABZ0I2S9</accession>
<feature type="domain" description="PurM-like C-terminal" evidence="3">
    <location>
        <begin position="169"/>
        <end position="312"/>
    </location>
</feature>
<dbReference type="CDD" id="cd02197">
    <property type="entry name" value="HypE"/>
    <property type="match status" value="1"/>
</dbReference>
<dbReference type="InterPro" id="IPR036676">
    <property type="entry name" value="PurM-like_C_sf"/>
</dbReference>
<protein>
    <submittedName>
        <fullName evidence="4">Hydrogenase expression/formation protein HypE</fullName>
    </submittedName>
</protein>
<dbReference type="Pfam" id="PF02769">
    <property type="entry name" value="AIRS_C"/>
    <property type="match status" value="1"/>
</dbReference>
<name>A0ABZ0I2S9_9GAMM</name>